<dbReference type="PANTHER" id="PTHR21240:SF27">
    <property type="entry name" value="2-AMINO-3-CARBOXYMUCONATE-6-SEMIALDEHYDE DECARBOXYLASE"/>
    <property type="match status" value="1"/>
</dbReference>
<organism evidence="12 13">
    <name type="scientific">Nocardia jiangxiensis</name>
    <dbReference type="NCBI Taxonomy" id="282685"/>
    <lineage>
        <taxon>Bacteria</taxon>
        <taxon>Bacillati</taxon>
        <taxon>Actinomycetota</taxon>
        <taxon>Actinomycetes</taxon>
        <taxon>Mycobacteriales</taxon>
        <taxon>Nocardiaceae</taxon>
        <taxon>Nocardia</taxon>
    </lineage>
</organism>
<feature type="domain" description="Amidohydrolase-related" evidence="11">
    <location>
        <begin position="7"/>
        <end position="332"/>
    </location>
</feature>
<evidence type="ECO:0000256" key="4">
    <source>
        <dbReference type="ARBA" id="ARBA00012365"/>
    </source>
</evidence>
<evidence type="ECO:0000256" key="5">
    <source>
        <dbReference type="ARBA" id="ARBA00021214"/>
    </source>
</evidence>
<evidence type="ECO:0000313" key="13">
    <source>
        <dbReference type="Proteomes" id="UP001601992"/>
    </source>
</evidence>
<evidence type="ECO:0000256" key="2">
    <source>
        <dbReference type="ARBA" id="ARBA00005871"/>
    </source>
</evidence>
<keyword evidence="9" id="KW-0456">Lyase</keyword>
<comment type="similarity">
    <text evidence="2">Belongs to the metallo-dependent hydrolases superfamily. ACMSD family.</text>
</comment>
<dbReference type="PANTHER" id="PTHR21240">
    <property type="entry name" value="2-AMINO-3-CARBOXYLMUCONATE-6-SEMIALDEHYDE DECARBOXYLASE"/>
    <property type="match status" value="1"/>
</dbReference>
<dbReference type="EMBL" id="JBIAQY010000014">
    <property type="protein sequence ID" value="MFF3572727.1"/>
    <property type="molecule type" value="Genomic_DNA"/>
</dbReference>
<dbReference type="SUPFAM" id="SSF51556">
    <property type="entry name" value="Metallo-dependent hydrolases"/>
    <property type="match status" value="1"/>
</dbReference>
<evidence type="ECO:0000256" key="7">
    <source>
        <dbReference type="ARBA" id="ARBA00022793"/>
    </source>
</evidence>
<gene>
    <name evidence="12" type="ORF">ACFYXQ_33655</name>
</gene>
<keyword evidence="13" id="KW-1185">Reference proteome</keyword>
<evidence type="ECO:0000256" key="3">
    <source>
        <dbReference type="ARBA" id="ARBA00011245"/>
    </source>
</evidence>
<evidence type="ECO:0000313" key="12">
    <source>
        <dbReference type="EMBL" id="MFF3572727.1"/>
    </source>
</evidence>
<evidence type="ECO:0000256" key="8">
    <source>
        <dbReference type="ARBA" id="ARBA00022833"/>
    </source>
</evidence>
<evidence type="ECO:0000256" key="10">
    <source>
        <dbReference type="ARBA" id="ARBA00031120"/>
    </source>
</evidence>
<name>A0ABW6S8Y8_9NOCA</name>
<keyword evidence="7" id="KW-0210">Decarboxylase</keyword>
<evidence type="ECO:0000256" key="6">
    <source>
        <dbReference type="ARBA" id="ARBA00022723"/>
    </source>
</evidence>
<dbReference type="InterPro" id="IPR032466">
    <property type="entry name" value="Metal_Hydrolase"/>
</dbReference>
<proteinExistence type="inferred from homology"/>
<evidence type="ECO:0000259" key="11">
    <source>
        <dbReference type="Pfam" id="PF04909"/>
    </source>
</evidence>
<dbReference type="Gene3D" id="3.20.20.140">
    <property type="entry name" value="Metal-dependent hydrolases"/>
    <property type="match status" value="1"/>
</dbReference>
<comment type="pathway">
    <text evidence="1">Secondary metabolite metabolism; quinolate metabolism.</text>
</comment>
<comment type="subunit">
    <text evidence="3">Monomer.</text>
</comment>
<dbReference type="Pfam" id="PF04909">
    <property type="entry name" value="Amidohydro_2"/>
    <property type="match status" value="1"/>
</dbReference>
<evidence type="ECO:0000256" key="9">
    <source>
        <dbReference type="ARBA" id="ARBA00023239"/>
    </source>
</evidence>
<accession>A0ABW6S8Y8</accession>
<protein>
    <recommendedName>
        <fullName evidence="5">2-amino-3-carboxymuconate-6-semialdehyde decarboxylase</fullName>
        <ecNumber evidence="4">4.1.1.45</ecNumber>
    </recommendedName>
    <alternativeName>
        <fullName evidence="10">Picolinate carboxylase</fullName>
    </alternativeName>
</protein>
<dbReference type="Proteomes" id="UP001601992">
    <property type="component" value="Unassembled WGS sequence"/>
</dbReference>
<dbReference type="InterPro" id="IPR032465">
    <property type="entry name" value="ACMSD"/>
</dbReference>
<keyword evidence="6" id="KW-0479">Metal-binding</keyword>
<keyword evidence="8" id="KW-0862">Zinc</keyword>
<reference evidence="12 13" key="1">
    <citation type="submission" date="2024-10" db="EMBL/GenBank/DDBJ databases">
        <title>The Natural Products Discovery Center: Release of the First 8490 Sequenced Strains for Exploring Actinobacteria Biosynthetic Diversity.</title>
        <authorList>
            <person name="Kalkreuter E."/>
            <person name="Kautsar S.A."/>
            <person name="Yang D."/>
            <person name="Bader C.D."/>
            <person name="Teijaro C.N."/>
            <person name="Fluegel L."/>
            <person name="Davis C.M."/>
            <person name="Simpson J.R."/>
            <person name="Lauterbach L."/>
            <person name="Steele A.D."/>
            <person name="Gui C."/>
            <person name="Meng S."/>
            <person name="Li G."/>
            <person name="Viehrig K."/>
            <person name="Ye F."/>
            <person name="Su P."/>
            <person name="Kiefer A.F."/>
            <person name="Nichols A."/>
            <person name="Cepeda A.J."/>
            <person name="Yan W."/>
            <person name="Fan B."/>
            <person name="Jiang Y."/>
            <person name="Adhikari A."/>
            <person name="Zheng C.-J."/>
            <person name="Schuster L."/>
            <person name="Cowan T.M."/>
            <person name="Smanski M.J."/>
            <person name="Chevrette M.G."/>
            <person name="De Carvalho L.P.S."/>
            <person name="Shen B."/>
        </authorList>
    </citation>
    <scope>NUCLEOTIDE SEQUENCE [LARGE SCALE GENOMIC DNA]</scope>
    <source>
        <strain evidence="12 13">NPDC002593</strain>
    </source>
</reference>
<sequence length="336" mass="35889">MCPATAIDVHAHYFGVDLPQSSGPDALAPALVVDSAEHGRIMLGNTVFREVTSELWDVAERLRAMDDAGLSHQVISPVPVMMEYACAEGADPRYAGRVNESIAAVCGRSDGRLIGLGCLPLADVSVAVEELGRCLDLGLRGIEIGTRVGDRDLDAPELDALWEACDTTGAAVFVHPVHGGKGVVRRAGQPFDLGLGMLTDTAIAAGALVFGGVLERYPRIRVAFAHGCGAFPWVYPRLRSAASIFGSGDPAVSDTLVRRLYADTLVFDDEHLRLLLHRFGPDRLLLGSDAPFFRDQMHKSMRSIDNATESGILPGDVASDVLVRNALEFLGIAGDF</sequence>
<dbReference type="RefSeq" id="WP_040831361.1">
    <property type="nucleotide sequence ID" value="NZ_JBIAQY010000014.1"/>
</dbReference>
<comment type="caution">
    <text evidence="12">The sequence shown here is derived from an EMBL/GenBank/DDBJ whole genome shotgun (WGS) entry which is preliminary data.</text>
</comment>
<dbReference type="EC" id="4.1.1.45" evidence="4"/>
<dbReference type="InterPro" id="IPR006680">
    <property type="entry name" value="Amidohydro-rel"/>
</dbReference>
<evidence type="ECO:0000256" key="1">
    <source>
        <dbReference type="ARBA" id="ARBA00005079"/>
    </source>
</evidence>